<feature type="region of interest" description="Disordered" evidence="1">
    <location>
        <begin position="1"/>
        <end position="34"/>
    </location>
</feature>
<comment type="caution">
    <text evidence="2">The sequence shown here is derived from an EMBL/GenBank/DDBJ whole genome shotgun (WGS) entry which is preliminary data.</text>
</comment>
<organism evidence="2 3">
    <name type="scientific">Trichonephila clavipes</name>
    <name type="common">Golden silk orbweaver</name>
    <name type="synonym">Nephila clavipes</name>
    <dbReference type="NCBI Taxonomy" id="2585209"/>
    <lineage>
        <taxon>Eukaryota</taxon>
        <taxon>Metazoa</taxon>
        <taxon>Ecdysozoa</taxon>
        <taxon>Arthropoda</taxon>
        <taxon>Chelicerata</taxon>
        <taxon>Arachnida</taxon>
        <taxon>Araneae</taxon>
        <taxon>Araneomorphae</taxon>
        <taxon>Entelegynae</taxon>
        <taxon>Araneoidea</taxon>
        <taxon>Nephilidae</taxon>
        <taxon>Trichonephila</taxon>
    </lineage>
</organism>
<evidence type="ECO:0000313" key="2">
    <source>
        <dbReference type="EMBL" id="GFY11412.1"/>
    </source>
</evidence>
<reference evidence="2" key="1">
    <citation type="submission" date="2020-08" db="EMBL/GenBank/DDBJ databases">
        <title>Multicomponent nature underlies the extraordinary mechanical properties of spider dragline silk.</title>
        <authorList>
            <person name="Kono N."/>
            <person name="Nakamura H."/>
            <person name="Mori M."/>
            <person name="Yoshida Y."/>
            <person name="Ohtoshi R."/>
            <person name="Malay A.D."/>
            <person name="Moran D.A.P."/>
            <person name="Tomita M."/>
            <person name="Numata K."/>
            <person name="Arakawa K."/>
        </authorList>
    </citation>
    <scope>NUCLEOTIDE SEQUENCE</scope>
</reference>
<dbReference type="AlphaFoldDB" id="A0A8X6SLT0"/>
<gene>
    <name evidence="2" type="ORF">TNCV_3182541</name>
</gene>
<accession>A0A8X6SLT0</accession>
<protein>
    <submittedName>
        <fullName evidence="2">Uncharacterized protein</fullName>
    </submittedName>
</protein>
<sequence length="91" mass="10032">MQGNNTEIISADIPIEIPTSSEEPEDDYGILPEPSPLPEMGLVHRYVVAAQMDFIARLYAACTTMDPALLRRVYSSLPWPSQACLDMHGAL</sequence>
<evidence type="ECO:0000256" key="1">
    <source>
        <dbReference type="SAM" id="MobiDB-lite"/>
    </source>
</evidence>
<evidence type="ECO:0000313" key="3">
    <source>
        <dbReference type="Proteomes" id="UP000887159"/>
    </source>
</evidence>
<name>A0A8X6SLT0_TRICX</name>
<proteinExistence type="predicted"/>
<dbReference type="EMBL" id="BMAU01021305">
    <property type="protein sequence ID" value="GFY11412.1"/>
    <property type="molecule type" value="Genomic_DNA"/>
</dbReference>
<dbReference type="Proteomes" id="UP000887159">
    <property type="component" value="Unassembled WGS sequence"/>
</dbReference>
<keyword evidence="3" id="KW-1185">Reference proteome</keyword>
<feature type="compositionally biased region" description="Low complexity" evidence="1">
    <location>
        <begin position="12"/>
        <end position="21"/>
    </location>
</feature>